<dbReference type="Proteomes" id="UP000178446">
    <property type="component" value="Unassembled WGS sequence"/>
</dbReference>
<gene>
    <name evidence="2" type="ORF">A2685_01190</name>
</gene>
<accession>A0A1F7XSY7</accession>
<reference evidence="2 3" key="1">
    <citation type="journal article" date="2016" name="Nat. Commun.">
        <title>Thousands of microbial genomes shed light on interconnected biogeochemical processes in an aquifer system.</title>
        <authorList>
            <person name="Anantharaman K."/>
            <person name="Brown C.T."/>
            <person name="Hug L.A."/>
            <person name="Sharon I."/>
            <person name="Castelle C.J."/>
            <person name="Probst A.J."/>
            <person name="Thomas B.C."/>
            <person name="Singh A."/>
            <person name="Wilkins M.J."/>
            <person name="Karaoz U."/>
            <person name="Brodie E.L."/>
            <person name="Williams K.H."/>
            <person name="Hubbard S.S."/>
            <person name="Banfield J.F."/>
        </authorList>
    </citation>
    <scope>NUCLEOTIDE SEQUENCE [LARGE SCALE GENOMIC DNA]</scope>
</reference>
<dbReference type="EMBL" id="MGGB01000055">
    <property type="protein sequence ID" value="OGM18152.1"/>
    <property type="molecule type" value="Genomic_DNA"/>
</dbReference>
<evidence type="ECO:0000313" key="3">
    <source>
        <dbReference type="Proteomes" id="UP000178446"/>
    </source>
</evidence>
<keyword evidence="1" id="KW-0812">Transmembrane</keyword>
<dbReference type="InterPro" id="IPR038662">
    <property type="entry name" value="ATP_synth_F0_csu_sf"/>
</dbReference>
<evidence type="ECO:0000313" key="2">
    <source>
        <dbReference type="EMBL" id="OGM18152.1"/>
    </source>
</evidence>
<protein>
    <submittedName>
        <fullName evidence="2">Uncharacterized protein</fullName>
    </submittedName>
</protein>
<sequence>MQTKLKTLAIIIAFLSIYLIAKSTIFAQVNSSGFAISIPLSESDIQDGDIICSYEDGFTRCIGEYDPGMYGVVSKNASVILEDSELENTQPVLTSGVATLRVNSSGGNIEEGDFVTSSENIGIGKKATRNGYVLGVAMEAFSSQSQTDVGSIQVTLNIHPASGLTGPGSNLLQFIRKGLAVPLFEPLESLRYILAVLMVIISFALGMIYFGRSSRTGIEAIGRNPLAKKVIQLTVLLNIVLTIVIVLVGLGIAYLILIL</sequence>
<name>A0A1F7XSY7_9BACT</name>
<organism evidence="2 3">
    <name type="scientific">Candidatus Woesebacteria bacterium RIFCSPHIGHO2_01_FULL_37_10</name>
    <dbReference type="NCBI Taxonomy" id="1802489"/>
    <lineage>
        <taxon>Bacteria</taxon>
        <taxon>Candidatus Woeseibacteriota</taxon>
    </lineage>
</organism>
<keyword evidence="1" id="KW-0472">Membrane</keyword>
<dbReference type="AlphaFoldDB" id="A0A1F7XSY7"/>
<dbReference type="Gene3D" id="1.20.20.10">
    <property type="entry name" value="F1F0 ATP synthase subunit C"/>
    <property type="match status" value="1"/>
</dbReference>
<feature type="transmembrane region" description="Helical" evidence="1">
    <location>
        <begin position="192"/>
        <end position="210"/>
    </location>
</feature>
<proteinExistence type="predicted"/>
<comment type="caution">
    <text evidence="2">The sequence shown here is derived from an EMBL/GenBank/DDBJ whole genome shotgun (WGS) entry which is preliminary data.</text>
</comment>
<feature type="transmembrane region" description="Helical" evidence="1">
    <location>
        <begin position="230"/>
        <end position="257"/>
    </location>
</feature>
<keyword evidence="1" id="KW-1133">Transmembrane helix</keyword>
<evidence type="ECO:0000256" key="1">
    <source>
        <dbReference type="SAM" id="Phobius"/>
    </source>
</evidence>